<feature type="region of interest" description="Disordered" evidence="1">
    <location>
        <begin position="259"/>
        <end position="292"/>
    </location>
</feature>
<feature type="compositionally biased region" description="Polar residues" evidence="1">
    <location>
        <begin position="194"/>
        <end position="212"/>
    </location>
</feature>
<keyword evidence="3" id="KW-1185">Reference proteome</keyword>
<dbReference type="PANTHER" id="PTHR33144:SF50">
    <property type="entry name" value="OS03G0714750 PROTEIN"/>
    <property type="match status" value="1"/>
</dbReference>
<accession>A0A1R3KAF0</accession>
<dbReference type="PANTHER" id="PTHR33144">
    <property type="entry name" value="OS10G0409366 PROTEIN-RELATED"/>
    <property type="match status" value="1"/>
</dbReference>
<dbReference type="AlphaFoldDB" id="A0A1R3KAF0"/>
<evidence type="ECO:0000313" key="3">
    <source>
        <dbReference type="Proteomes" id="UP000187203"/>
    </source>
</evidence>
<dbReference type="Proteomes" id="UP000187203">
    <property type="component" value="Unassembled WGS sequence"/>
</dbReference>
<reference evidence="3" key="1">
    <citation type="submission" date="2013-09" db="EMBL/GenBank/DDBJ databases">
        <title>Corchorus olitorius genome sequencing.</title>
        <authorList>
            <person name="Alam M."/>
            <person name="Haque M.S."/>
            <person name="Islam M.S."/>
            <person name="Emdad E.M."/>
            <person name="Islam M.M."/>
            <person name="Ahmed B."/>
            <person name="Halim A."/>
            <person name="Hossen Q.M.M."/>
            <person name="Hossain M.Z."/>
            <person name="Ahmed R."/>
            <person name="Khan M.M."/>
            <person name="Islam R."/>
            <person name="Rashid M.M."/>
            <person name="Khan S.A."/>
            <person name="Rahman M.S."/>
            <person name="Alam M."/>
            <person name="Yahiya A.S."/>
            <person name="Khan M.S."/>
            <person name="Azam M.S."/>
            <person name="Haque T."/>
            <person name="Lashkar M.Z.H."/>
            <person name="Akhand A.I."/>
            <person name="Morshed G."/>
            <person name="Roy S."/>
            <person name="Uddin K.S."/>
            <person name="Rabeya T."/>
            <person name="Hossain A.S."/>
            <person name="Chowdhury A."/>
            <person name="Snigdha A.R."/>
            <person name="Mortoza M.S."/>
            <person name="Matin S.A."/>
            <person name="Hoque S.M.E."/>
            <person name="Islam M.K."/>
            <person name="Roy D.K."/>
            <person name="Haider R."/>
            <person name="Moosa M.M."/>
            <person name="Elias S.M."/>
            <person name="Hasan A.M."/>
            <person name="Jahan S."/>
            <person name="Shafiuddin M."/>
            <person name="Mahmood N."/>
            <person name="Shommy N.S."/>
        </authorList>
    </citation>
    <scope>NUCLEOTIDE SEQUENCE [LARGE SCALE GENOMIC DNA]</scope>
    <source>
        <strain evidence="3">cv. O-4</strain>
    </source>
</reference>
<gene>
    <name evidence="2" type="ORF">COLO4_09996</name>
</gene>
<proteinExistence type="predicted"/>
<sequence>MWKTIKEEFVFQKLGSDEFIDEEEMEHIKAWALEDLCCKWRAWKNELKSKYFDEDKTPAEMVQDVNDSRVEKNQFLVIAAHWLTDKAKDQSAKNRENQSKSDQPHCAGTKSFPRLIQTMTEEANGNQPSRADIYIRSRTRKDGNIVNEKAAEVVDRIKQIRIETPDDSLASWDKDVYSKANGPEKKGRVRCSGAKSSLSNKSGPSCSQSVQHNQEVEGLRTEVHGLKNAVSLLLGAFQRHFPDESEEIMNAVQRVVNGEAPDVTSAPEISPIKNNRSSESTHQPSQHQGNYNCHTVLPYLDCSD</sequence>
<evidence type="ECO:0000313" key="2">
    <source>
        <dbReference type="EMBL" id="OMP04043.1"/>
    </source>
</evidence>
<feature type="region of interest" description="Disordered" evidence="1">
    <location>
        <begin position="87"/>
        <end position="109"/>
    </location>
</feature>
<dbReference type="EMBL" id="AWUE01014326">
    <property type="protein sequence ID" value="OMP04043.1"/>
    <property type="molecule type" value="Genomic_DNA"/>
</dbReference>
<feature type="compositionally biased region" description="Basic and acidic residues" evidence="1">
    <location>
        <begin position="87"/>
        <end position="103"/>
    </location>
</feature>
<feature type="compositionally biased region" description="Polar residues" evidence="1">
    <location>
        <begin position="272"/>
        <end position="292"/>
    </location>
</feature>
<protein>
    <submittedName>
        <fullName evidence="2">Transposase, Ptta/En/Spm, plant</fullName>
    </submittedName>
</protein>
<dbReference type="InterPro" id="IPR004252">
    <property type="entry name" value="Probable_transposase_24"/>
</dbReference>
<name>A0A1R3KAF0_9ROSI</name>
<feature type="region of interest" description="Disordered" evidence="1">
    <location>
        <begin position="178"/>
        <end position="212"/>
    </location>
</feature>
<organism evidence="2 3">
    <name type="scientific">Corchorus olitorius</name>
    <dbReference type="NCBI Taxonomy" id="93759"/>
    <lineage>
        <taxon>Eukaryota</taxon>
        <taxon>Viridiplantae</taxon>
        <taxon>Streptophyta</taxon>
        <taxon>Embryophyta</taxon>
        <taxon>Tracheophyta</taxon>
        <taxon>Spermatophyta</taxon>
        <taxon>Magnoliopsida</taxon>
        <taxon>eudicotyledons</taxon>
        <taxon>Gunneridae</taxon>
        <taxon>Pentapetalae</taxon>
        <taxon>rosids</taxon>
        <taxon>malvids</taxon>
        <taxon>Malvales</taxon>
        <taxon>Malvaceae</taxon>
        <taxon>Grewioideae</taxon>
        <taxon>Apeibeae</taxon>
        <taxon>Corchorus</taxon>
    </lineage>
</organism>
<evidence type="ECO:0000256" key="1">
    <source>
        <dbReference type="SAM" id="MobiDB-lite"/>
    </source>
</evidence>
<dbReference type="Pfam" id="PF03004">
    <property type="entry name" value="Transposase_24"/>
    <property type="match status" value="1"/>
</dbReference>
<dbReference type="OrthoDB" id="1000296at2759"/>
<comment type="caution">
    <text evidence="2">The sequence shown here is derived from an EMBL/GenBank/DDBJ whole genome shotgun (WGS) entry which is preliminary data.</text>
</comment>